<organism evidence="2 5">
    <name type="scientific">Didymodactylos carnosus</name>
    <dbReference type="NCBI Taxonomy" id="1234261"/>
    <lineage>
        <taxon>Eukaryota</taxon>
        <taxon>Metazoa</taxon>
        <taxon>Spiralia</taxon>
        <taxon>Gnathifera</taxon>
        <taxon>Rotifera</taxon>
        <taxon>Eurotatoria</taxon>
        <taxon>Bdelloidea</taxon>
        <taxon>Philodinida</taxon>
        <taxon>Philodinidae</taxon>
        <taxon>Didymodactylos</taxon>
    </lineage>
</organism>
<evidence type="ECO:0000313" key="2">
    <source>
        <dbReference type="EMBL" id="CAF1075648.1"/>
    </source>
</evidence>
<dbReference type="Proteomes" id="UP000681722">
    <property type="component" value="Unassembled WGS sequence"/>
</dbReference>
<dbReference type="OrthoDB" id="7951431at2759"/>
<dbReference type="AlphaFoldDB" id="A0A814MAJ5"/>
<evidence type="ECO:0000313" key="3">
    <source>
        <dbReference type="EMBL" id="CAF3802928.1"/>
    </source>
</evidence>
<dbReference type="EMBL" id="CAJOBC010004832">
    <property type="protein sequence ID" value="CAF3842318.1"/>
    <property type="molecule type" value="Genomic_DNA"/>
</dbReference>
<protein>
    <submittedName>
        <fullName evidence="2">Uncharacterized protein</fullName>
    </submittedName>
</protein>
<dbReference type="EMBL" id="CAJNOQ010004829">
    <property type="protein sequence ID" value="CAF1075648.1"/>
    <property type="molecule type" value="Genomic_DNA"/>
</dbReference>
<sequence>MKSKDIQTAVKSKYENGDGPVKIYRDLTGVVSLQTIKINSTDSINLSSPPGCPCTGRTKANISKQVDARPHTHHLSQKWCADHFGTFNPKNRCPPNSSDLCPLDYNLWNELAEVMNWDHITTKATLIEKLKKEKNLHSVLDCTVRLRLIPKSGEDYIR</sequence>
<name>A0A814MAJ5_9BILA</name>
<accession>A0A814MAJ5</accession>
<dbReference type="Proteomes" id="UP000663829">
    <property type="component" value="Unassembled WGS sequence"/>
</dbReference>
<dbReference type="EMBL" id="CAJOBA010007462">
    <property type="protein sequence ID" value="CAF3802928.1"/>
    <property type="molecule type" value="Genomic_DNA"/>
</dbReference>
<dbReference type="Proteomes" id="UP000682733">
    <property type="component" value="Unassembled WGS sequence"/>
</dbReference>
<evidence type="ECO:0000313" key="5">
    <source>
        <dbReference type="Proteomes" id="UP000663829"/>
    </source>
</evidence>
<gene>
    <name evidence="2" type="ORF">GPM918_LOCUS17506</name>
    <name evidence="1" type="ORF">OVA965_LOCUS16169</name>
    <name evidence="4" type="ORF">SRO942_LOCUS17510</name>
    <name evidence="3" type="ORF">TMI583_LOCUS16175</name>
</gene>
<proteinExistence type="predicted"/>
<dbReference type="EMBL" id="CAJNOK010007451">
    <property type="protein sequence ID" value="CAF1034649.1"/>
    <property type="molecule type" value="Genomic_DNA"/>
</dbReference>
<dbReference type="Gene3D" id="3.30.420.10">
    <property type="entry name" value="Ribonuclease H-like superfamily/Ribonuclease H"/>
    <property type="match status" value="1"/>
</dbReference>
<dbReference type="Proteomes" id="UP000677228">
    <property type="component" value="Unassembled WGS sequence"/>
</dbReference>
<comment type="caution">
    <text evidence="2">The sequence shown here is derived from an EMBL/GenBank/DDBJ whole genome shotgun (WGS) entry which is preliminary data.</text>
</comment>
<dbReference type="GO" id="GO:0003676">
    <property type="term" value="F:nucleic acid binding"/>
    <property type="evidence" value="ECO:0007669"/>
    <property type="project" value="InterPro"/>
</dbReference>
<evidence type="ECO:0000313" key="4">
    <source>
        <dbReference type="EMBL" id="CAF3842318.1"/>
    </source>
</evidence>
<keyword evidence="5" id="KW-1185">Reference proteome</keyword>
<evidence type="ECO:0000313" key="1">
    <source>
        <dbReference type="EMBL" id="CAF1034649.1"/>
    </source>
</evidence>
<dbReference type="InterPro" id="IPR036397">
    <property type="entry name" value="RNaseH_sf"/>
</dbReference>
<reference evidence="2" key="1">
    <citation type="submission" date="2021-02" db="EMBL/GenBank/DDBJ databases">
        <authorList>
            <person name="Nowell W R."/>
        </authorList>
    </citation>
    <scope>NUCLEOTIDE SEQUENCE</scope>
</reference>